<dbReference type="GO" id="GO:0017111">
    <property type="term" value="F:ribonucleoside triphosphate phosphatase activity"/>
    <property type="evidence" value="ECO:0007669"/>
    <property type="project" value="TreeGrafter"/>
</dbReference>
<evidence type="ECO:0000256" key="5">
    <source>
        <dbReference type="RuleBase" id="RU003833"/>
    </source>
</evidence>
<keyword evidence="4" id="KW-0547">Nucleotide-binding</keyword>
<dbReference type="Gene3D" id="3.30.420.40">
    <property type="match status" value="1"/>
</dbReference>
<evidence type="ECO:0000313" key="7">
    <source>
        <dbReference type="EMBL" id="NXD43703.1"/>
    </source>
</evidence>
<feature type="active site" description="Proton acceptor" evidence="3">
    <location>
        <position position="220"/>
    </location>
</feature>
<dbReference type="CDD" id="cd24045">
    <property type="entry name" value="ASKHA_NBD_NTPDase4-like"/>
    <property type="match status" value="1"/>
</dbReference>
<name>A0A851VV85_9PASS</name>
<dbReference type="InterPro" id="IPR000407">
    <property type="entry name" value="GDA1_CD39_NTPase"/>
</dbReference>
<keyword evidence="4" id="KW-0067">ATP-binding</keyword>
<dbReference type="PANTHER" id="PTHR11782">
    <property type="entry name" value="ADENOSINE/GUANOSINE DIPHOSPHATASE"/>
    <property type="match status" value="1"/>
</dbReference>
<dbReference type="GO" id="GO:0006256">
    <property type="term" value="P:UDP catabolic process"/>
    <property type="evidence" value="ECO:0007669"/>
    <property type="project" value="TreeGrafter"/>
</dbReference>
<evidence type="ECO:0000256" key="4">
    <source>
        <dbReference type="PIRSR" id="PIRSR600407-2"/>
    </source>
</evidence>
<dbReference type="Gene3D" id="3.30.420.150">
    <property type="entry name" value="Exopolyphosphatase. Domain 2"/>
    <property type="match status" value="1"/>
</dbReference>
<evidence type="ECO:0000256" key="1">
    <source>
        <dbReference type="ARBA" id="ARBA00009283"/>
    </source>
</evidence>
<dbReference type="GO" id="GO:0045134">
    <property type="term" value="F:UDP phosphatase activity"/>
    <property type="evidence" value="ECO:0007669"/>
    <property type="project" value="TreeGrafter"/>
</dbReference>
<organism evidence="7 8">
    <name type="scientific">Copsychus sechellarum</name>
    <dbReference type="NCBI Taxonomy" id="797021"/>
    <lineage>
        <taxon>Eukaryota</taxon>
        <taxon>Metazoa</taxon>
        <taxon>Chordata</taxon>
        <taxon>Craniata</taxon>
        <taxon>Vertebrata</taxon>
        <taxon>Euteleostomi</taxon>
        <taxon>Archelosauria</taxon>
        <taxon>Archosauria</taxon>
        <taxon>Dinosauria</taxon>
        <taxon>Saurischia</taxon>
        <taxon>Theropoda</taxon>
        <taxon>Coelurosauria</taxon>
        <taxon>Aves</taxon>
        <taxon>Neognathae</taxon>
        <taxon>Neoaves</taxon>
        <taxon>Telluraves</taxon>
        <taxon>Australaves</taxon>
        <taxon>Passeriformes</taxon>
        <taxon>Muscicapidae</taxon>
        <taxon>Copsychus</taxon>
    </lineage>
</organism>
<keyword evidence="2 5" id="KW-0378">Hydrolase</keyword>
<feature type="non-terminal residue" evidence="7">
    <location>
        <position position="615"/>
    </location>
</feature>
<dbReference type="GO" id="GO:0005794">
    <property type="term" value="C:Golgi apparatus"/>
    <property type="evidence" value="ECO:0007669"/>
    <property type="project" value="TreeGrafter"/>
</dbReference>
<dbReference type="Gene3D" id="3.30.420.540">
    <property type="match status" value="1"/>
</dbReference>
<dbReference type="GO" id="GO:0005524">
    <property type="term" value="F:ATP binding"/>
    <property type="evidence" value="ECO:0007669"/>
    <property type="project" value="UniProtKB-KW"/>
</dbReference>
<proteinExistence type="inferred from homology"/>
<gene>
    <name evidence="7" type="primary">Entpd4</name>
    <name evidence="7" type="ORF">COPSEC_R09286</name>
</gene>
<dbReference type="OrthoDB" id="6372431at2759"/>
<feature type="transmembrane region" description="Helical" evidence="6">
    <location>
        <begin position="566"/>
        <end position="584"/>
    </location>
</feature>
<dbReference type="EMBL" id="WBNE01000108">
    <property type="protein sequence ID" value="NXD43703.1"/>
    <property type="molecule type" value="Genomic_DNA"/>
</dbReference>
<dbReference type="PROSITE" id="PS01238">
    <property type="entry name" value="GDA1_CD39_NTPASE"/>
    <property type="match status" value="1"/>
</dbReference>
<dbReference type="GO" id="GO:0046036">
    <property type="term" value="P:CTP metabolic process"/>
    <property type="evidence" value="ECO:0007669"/>
    <property type="project" value="TreeGrafter"/>
</dbReference>
<protein>
    <submittedName>
        <fullName evidence="7">ENTP4 diphosphohydrolase</fullName>
    </submittedName>
</protein>
<comment type="caution">
    <text evidence="7">The sequence shown here is derived from an EMBL/GenBank/DDBJ whole genome shotgun (WGS) entry which is preliminary data.</text>
</comment>
<evidence type="ECO:0000313" key="8">
    <source>
        <dbReference type="Proteomes" id="UP000659062"/>
    </source>
</evidence>
<keyword evidence="6" id="KW-0472">Membrane</keyword>
<comment type="similarity">
    <text evidence="1 5">Belongs to the GDA1/CD39 NTPase family.</text>
</comment>
<evidence type="ECO:0000256" key="3">
    <source>
        <dbReference type="PIRSR" id="PIRSR600407-1"/>
    </source>
</evidence>
<feature type="binding site" evidence="4">
    <location>
        <begin position="270"/>
        <end position="274"/>
    </location>
    <ligand>
        <name>ATP</name>
        <dbReference type="ChEBI" id="CHEBI:30616"/>
    </ligand>
</feature>
<dbReference type="FunFam" id="3.30.420.40:FF:000057">
    <property type="entry name" value="Ectonucleoside triphosphate diphosphohydrolase 4"/>
    <property type="match status" value="1"/>
</dbReference>
<evidence type="ECO:0000256" key="6">
    <source>
        <dbReference type="SAM" id="Phobius"/>
    </source>
</evidence>
<dbReference type="GO" id="GO:0004382">
    <property type="term" value="F:GDP phosphatase activity"/>
    <property type="evidence" value="ECO:0007669"/>
    <property type="project" value="TreeGrafter"/>
</dbReference>
<dbReference type="GO" id="GO:0016020">
    <property type="term" value="C:membrane"/>
    <property type="evidence" value="ECO:0007669"/>
    <property type="project" value="TreeGrafter"/>
</dbReference>
<dbReference type="AlphaFoldDB" id="A0A851VV85"/>
<feature type="non-terminal residue" evidence="7">
    <location>
        <position position="1"/>
    </location>
</feature>
<keyword evidence="8" id="KW-1185">Reference proteome</keyword>
<keyword evidence="6" id="KW-1133">Transmembrane helix</keyword>
<sequence length="615" mass="70072">SRISISCLLPASWHFSLSPVGCPRLLNASLRQLLLLGAAAAAGALLLCSLLLLRGRHGRAGDRRLHRYLARVTDTEATDTRNPNLNYGIVVDCGSSGSRVFVYCWPRHNGNPKDLLDIQQMRDSNRKPVVMKIKPGISEFASSPDKVSDYISPLLSFAAEHVPRSKHKETPLYILCTAGMRILPESQQKAILEDLLTDIPVHFDFLFSDSHAEVISGKQEGVYAWIGINFVLGRFEHTDDEDEAVVEVPGNEHHDPIFRKRTVGILDMGGVSTQIAYEVPQSVSLASPHQVIIPKFLFPLPSFYLFPILWNSPSHPIPFPKQRRWQHLKIPLFSSFPLLKSFINSSFFLSLLQGSQAGLSPDWPLPDPCLPREARQELRHAGLTLHLRGTGHFQQCRQLLQPLLNRTNETQSSLNGVFQPPLHFQSSEFYGFSEFYYCTEDVLRMGGDYSAAKFTKAAQDYCATRWSVLRERFERGLYAPHADLHRLKFQCFKSAWMFEVFHRGFSFPESYGSLKTALQVYDKEVQWTLGAILYRTRFLPLRDIQQDNFRGIHSHWRSFSFVYNHYLFLACFLVVLLSILLYLLRLRRIHRVCHGSSPALWIQEGLPAQKIPGNL</sequence>
<dbReference type="Proteomes" id="UP000659062">
    <property type="component" value="Unassembled WGS sequence"/>
</dbReference>
<accession>A0A851VV85</accession>
<evidence type="ECO:0000256" key="2">
    <source>
        <dbReference type="ARBA" id="ARBA00022801"/>
    </source>
</evidence>
<dbReference type="Pfam" id="PF01150">
    <property type="entry name" value="GDA1_CD39"/>
    <property type="match status" value="2"/>
</dbReference>
<keyword evidence="6" id="KW-0812">Transmembrane</keyword>
<feature type="transmembrane region" description="Helical" evidence="6">
    <location>
        <begin position="33"/>
        <end position="53"/>
    </location>
</feature>
<reference evidence="7" key="1">
    <citation type="submission" date="2019-09" db="EMBL/GenBank/DDBJ databases">
        <title>Bird 10,000 Genomes (B10K) Project - Family phase.</title>
        <authorList>
            <person name="Zhang G."/>
        </authorList>
    </citation>
    <scope>NUCLEOTIDE SEQUENCE</scope>
    <source>
        <strain evidence="7">OUT-0061</strain>
        <tissue evidence="7">Blood</tissue>
    </source>
</reference>
<dbReference type="PANTHER" id="PTHR11782:SF29">
    <property type="entry name" value="ECTONUCLEOSIDE TRIPHOSPHATE DIPHOSPHOHYDROLASE 4"/>
    <property type="match status" value="1"/>
</dbReference>